<feature type="region of interest" description="Disordered" evidence="1">
    <location>
        <begin position="1297"/>
        <end position="1338"/>
    </location>
</feature>
<feature type="domain" description="FANCI solenoid 1" evidence="2">
    <location>
        <begin position="59"/>
        <end position="281"/>
    </location>
</feature>
<evidence type="ECO:0000259" key="5">
    <source>
        <dbReference type="Pfam" id="PF14678"/>
    </source>
</evidence>
<feature type="compositionally biased region" description="Acidic residues" evidence="1">
    <location>
        <begin position="1299"/>
        <end position="1322"/>
    </location>
</feature>
<evidence type="ECO:0000259" key="3">
    <source>
        <dbReference type="Pfam" id="PF14676"/>
    </source>
</evidence>
<feature type="domain" description="FANCI solenoid 2" evidence="3">
    <location>
        <begin position="382"/>
        <end position="534"/>
    </location>
</feature>
<keyword evidence="9" id="KW-1185">Reference proteome</keyword>
<evidence type="ECO:0000259" key="7">
    <source>
        <dbReference type="Pfam" id="PF14680"/>
    </source>
</evidence>
<dbReference type="Proteomes" id="UP000007879">
    <property type="component" value="Unassembled WGS sequence"/>
</dbReference>
<dbReference type="GO" id="GO:0006281">
    <property type="term" value="P:DNA repair"/>
    <property type="evidence" value="ECO:0007669"/>
    <property type="project" value="InterPro"/>
</dbReference>
<dbReference type="InterPro" id="IPR029315">
    <property type="entry name" value="FANCI_S2"/>
</dbReference>
<evidence type="ECO:0000259" key="6">
    <source>
        <dbReference type="Pfam" id="PF14679"/>
    </source>
</evidence>
<dbReference type="OrthoDB" id="195089at2759"/>
<dbReference type="GO" id="GO:0070182">
    <property type="term" value="F:DNA polymerase binding"/>
    <property type="evidence" value="ECO:0007669"/>
    <property type="project" value="TreeGrafter"/>
</dbReference>
<evidence type="ECO:0008006" key="10">
    <source>
        <dbReference type="Google" id="ProtNLM"/>
    </source>
</evidence>
<sequence>MDSSFRSQSSQRRHSQRPPLSLAEVKRQLDAAANEKWDIIKPIRTILKNLKEGNDDILKEIFVFSINQLNGDELINSKGRELIGLLLPEVDKLQGSSLIELSHSFIEGIKDGTVSNGRSIELFPKILSAILNQKSTITAQQQGGANATMSGRDWKCHLVNSFFSCKWSPSCVLQVVNVSRDAPLESEELQFLIEKLLRVMKTLPVQELPPLIHQLLLVAKIGQYSLVLTGIKDLFNRTDKENDENTDQNGGGEIDLMEAGTSQAEVLRSEGTALLHADFALKQNQELSKEFWKLLKVSSSLFYPSNYTPFILSLALSQSNIIGLGDTVMDNLKAIIVRCFKEKENITNSYWMLELSEHRAVPDIDEIFLRIVENSVNGWDLVMQGLINLSFSIFDSFSPKNSAASYQNTPQMKACILGGNILIKAFKSQSFVRSEVLTQLTNRILTSSTVYAGHYISILAEMTRSSPQVLLDIGPQLKEVFTYIMCIPSSSAISLIKAILPLVQFRASYRDSLLLTLRKSLFSKEIEARCAAVGCSLLLAKNFKVLDSAGSQDDFSYSSQSQTLVEVHTSSGGRSSNESICLEILSMLRRSFTHQEPVRLTLYESLSSTFSSNAKLSGHILDLLLDHFTKYYYEDDEDLLPPLKLSSCVARNESSDSYIKREPLSDLLNCLQLCTKQSIEWEEKGVEQVSHLERLKKILRSISRRLSTCDLDDFELDKSGDYLMTTSVGSKNHLTAALLLEIYEVALDYTFSIEGVSDASCNLLLDLFVKYQSVLDVLTEKGGSAGKKNLMRRRLLSSSTTLLFLKSLFRDTLPAHQAPLTLLRESTNFVQYILNATLLNIKMSPNEATPWCWGTRHDNSSIKNYQFLVSIAKILYSQLECPSIQQQAGKKKDKGKSIASLCLECFSEICHVIITCYKDNLISFAREITRGGGGGANEGDDTNDDEQLHIVIRHIQQLVASVIVSGGRGTGSSRGVYVVKDVVFMVSVISSLTDHLDRKSSQCLQVFEWLDDLCRQNNIDDQTVTKSLFSFLLSLQHRINKSIKNLCKIAPDIHFITGDIEEDVELSGTRVYMIINTENVRGPILTSFQNHLDFILVNCENILNVLKLELKNDVSDSIGTIEDILGQFCDRLHRLAIVFTELSQSAIPPGPPSDTLVKNLVKFYSLLSETVKQQAVLYGKTATLHPKFVKAAEAIGASLTLSQKIYLFLIYWQRKQQENMELVQGKKGKGKGKAVVGMAQVKREKRSIPKLIYWIEDYEKQLIQLGKKSKYKLMDSYKRSVSRDFQIKDSTLNELLNQQEEDIEDDEEEMEVEENGGGEDSDCGGSAAPKSKRLKRET</sequence>
<dbReference type="InterPro" id="IPR026171">
    <property type="entry name" value="FANCI"/>
</dbReference>
<dbReference type="PANTHER" id="PTHR21818:SF0">
    <property type="entry name" value="FANCONI ANEMIA GROUP I PROTEIN"/>
    <property type="match status" value="1"/>
</dbReference>
<dbReference type="Pfam" id="PF14679">
    <property type="entry name" value="FANCI_HD1"/>
    <property type="match status" value="1"/>
</dbReference>
<dbReference type="InParanoid" id="A0A1X7UVZ6"/>
<protein>
    <recommendedName>
        <fullName evidence="10">FANCI solenoid 4 domain-containing protein</fullName>
    </recommendedName>
</protein>
<evidence type="ECO:0000313" key="9">
    <source>
        <dbReference type="Proteomes" id="UP000007879"/>
    </source>
</evidence>
<dbReference type="CDD" id="cd11720">
    <property type="entry name" value="FANCI"/>
    <property type="match status" value="1"/>
</dbReference>
<accession>A0A1X7UVZ6</accession>
<feature type="domain" description="FANCI solenoid 4" evidence="5">
    <location>
        <begin position="1046"/>
        <end position="1294"/>
    </location>
</feature>
<gene>
    <name evidence="8" type="primary">100636243</name>
</gene>
<dbReference type="InterPro" id="IPR029314">
    <property type="entry name" value="FANCI_S4"/>
</dbReference>
<dbReference type="Pfam" id="PF14678">
    <property type="entry name" value="FANCI_S4"/>
    <property type="match status" value="1"/>
</dbReference>
<feature type="domain" description="FANCI helical" evidence="6">
    <location>
        <begin position="286"/>
        <end position="374"/>
    </location>
</feature>
<feature type="domain" description="FANCI helical" evidence="7">
    <location>
        <begin position="557"/>
        <end position="775"/>
    </location>
</feature>
<dbReference type="InterPro" id="IPR029312">
    <property type="entry name" value="FANCI_HD2"/>
</dbReference>
<evidence type="ECO:0000256" key="1">
    <source>
        <dbReference type="SAM" id="MobiDB-lite"/>
    </source>
</evidence>
<feature type="domain" description="FANCI solenoid 3" evidence="4">
    <location>
        <begin position="804"/>
        <end position="1032"/>
    </location>
</feature>
<dbReference type="Pfam" id="PF14675">
    <property type="entry name" value="FANCI_S1"/>
    <property type="match status" value="1"/>
</dbReference>
<dbReference type="EnsemblMetazoa" id="Aqu2.1.32155_001">
    <property type="protein sequence ID" value="Aqu2.1.32155_001"/>
    <property type="gene ID" value="Aqu2.1.32155"/>
</dbReference>
<dbReference type="KEGG" id="aqu:100636243"/>
<reference evidence="8" key="2">
    <citation type="submission" date="2017-05" db="UniProtKB">
        <authorList>
            <consortium name="EnsemblMetazoa"/>
        </authorList>
    </citation>
    <scope>IDENTIFICATION</scope>
</reference>
<evidence type="ECO:0000259" key="2">
    <source>
        <dbReference type="Pfam" id="PF14675"/>
    </source>
</evidence>
<dbReference type="EnsemblMetazoa" id="XM_019996330.1">
    <property type="protein sequence ID" value="XP_019851889.1"/>
    <property type="gene ID" value="LOC100636243"/>
</dbReference>
<name>A0A1X7UVZ6_AMPQE</name>
<evidence type="ECO:0000259" key="4">
    <source>
        <dbReference type="Pfam" id="PF14677"/>
    </source>
</evidence>
<dbReference type="Pfam" id="PF14677">
    <property type="entry name" value="FANCI_S3"/>
    <property type="match status" value="1"/>
</dbReference>
<feature type="compositionally biased region" description="Low complexity" evidence="1">
    <location>
        <begin position="1"/>
        <end position="10"/>
    </location>
</feature>
<dbReference type="Pfam" id="PF14680">
    <property type="entry name" value="FANCI_HD2"/>
    <property type="match status" value="1"/>
</dbReference>
<organism evidence="8">
    <name type="scientific">Amphimedon queenslandica</name>
    <name type="common">Sponge</name>
    <dbReference type="NCBI Taxonomy" id="400682"/>
    <lineage>
        <taxon>Eukaryota</taxon>
        <taxon>Metazoa</taxon>
        <taxon>Porifera</taxon>
        <taxon>Demospongiae</taxon>
        <taxon>Heteroscleromorpha</taxon>
        <taxon>Haplosclerida</taxon>
        <taxon>Niphatidae</taxon>
        <taxon>Amphimedon</taxon>
    </lineage>
</organism>
<dbReference type="InterPro" id="IPR029310">
    <property type="entry name" value="FANCI_HD1"/>
</dbReference>
<dbReference type="eggNOG" id="KOG4553">
    <property type="taxonomic scope" value="Eukaryota"/>
</dbReference>
<dbReference type="STRING" id="400682.A0A1X7UVZ6"/>
<dbReference type="PANTHER" id="PTHR21818">
    <property type="entry name" value="BC025462 PROTEIN"/>
    <property type="match status" value="1"/>
</dbReference>
<dbReference type="InterPro" id="IPR029308">
    <property type="entry name" value="FANCI_S1"/>
</dbReference>
<reference evidence="9" key="1">
    <citation type="journal article" date="2010" name="Nature">
        <title>The Amphimedon queenslandica genome and the evolution of animal complexity.</title>
        <authorList>
            <person name="Srivastava M."/>
            <person name="Simakov O."/>
            <person name="Chapman J."/>
            <person name="Fahey B."/>
            <person name="Gauthier M.E."/>
            <person name="Mitros T."/>
            <person name="Richards G.S."/>
            <person name="Conaco C."/>
            <person name="Dacre M."/>
            <person name="Hellsten U."/>
            <person name="Larroux C."/>
            <person name="Putnam N.H."/>
            <person name="Stanke M."/>
            <person name="Adamska M."/>
            <person name="Darling A."/>
            <person name="Degnan S.M."/>
            <person name="Oakley T.H."/>
            <person name="Plachetzki D.C."/>
            <person name="Zhai Y."/>
            <person name="Adamski M."/>
            <person name="Calcino A."/>
            <person name="Cummins S.F."/>
            <person name="Goodstein D.M."/>
            <person name="Harris C."/>
            <person name="Jackson D.J."/>
            <person name="Leys S.P."/>
            <person name="Shu S."/>
            <person name="Woodcroft B.J."/>
            <person name="Vervoort M."/>
            <person name="Kosik K.S."/>
            <person name="Manning G."/>
            <person name="Degnan B.M."/>
            <person name="Rokhsar D.S."/>
        </authorList>
    </citation>
    <scope>NUCLEOTIDE SEQUENCE [LARGE SCALE GENOMIC DNA]</scope>
</reference>
<dbReference type="InterPro" id="IPR029313">
    <property type="entry name" value="FANCI_S3"/>
</dbReference>
<feature type="region of interest" description="Disordered" evidence="1">
    <location>
        <begin position="1"/>
        <end position="20"/>
    </location>
</feature>
<proteinExistence type="predicted"/>
<dbReference type="Pfam" id="PF14676">
    <property type="entry name" value="FANCI_S2"/>
    <property type="match status" value="1"/>
</dbReference>
<evidence type="ECO:0000313" key="8">
    <source>
        <dbReference type="EnsemblMetazoa" id="Aqu2.1.32155_001"/>
    </source>
</evidence>